<keyword evidence="6" id="KW-1185">Reference proteome</keyword>
<dbReference type="OrthoDB" id="1244802at2759"/>
<gene>
    <name evidence="5" type="ORF">EZV62_027970</name>
</gene>
<evidence type="ECO:0000256" key="3">
    <source>
        <dbReference type="ARBA" id="ARBA00022801"/>
    </source>
</evidence>
<dbReference type="InterPro" id="IPR003653">
    <property type="entry name" value="Peptidase_C48_C"/>
</dbReference>
<evidence type="ECO:0000259" key="4">
    <source>
        <dbReference type="Pfam" id="PF02902"/>
    </source>
</evidence>
<name>A0A5C7GNY0_9ROSI</name>
<evidence type="ECO:0000256" key="1">
    <source>
        <dbReference type="ARBA" id="ARBA00005234"/>
    </source>
</evidence>
<dbReference type="Gene3D" id="3.40.395.10">
    <property type="entry name" value="Adenoviral Proteinase, Chain A"/>
    <property type="match status" value="1"/>
</dbReference>
<sequence>MGVKVVKKFIHRSLQTNEGDGIVTSASKLLFHNHFQRVRRSHGMVGIEHVDAYINLLCKQKNDPMEKKQFKRKVAVVDCAFFNELTLIWRQFQPDFHAPLKKVFYPGKFNVPLDLIEYAIGNKPDWGTAWASVDDPLGISVVHLHNWNITIYDSNAHLLPNNPKHRQEQVLPLRRLFHSFANSLVDGSSCGAFMLKGIEYVMMGKELNFDFGQQDIPAVRKQAARDIFANSIEIE</sequence>
<feature type="domain" description="Ubiquitin-like protease family profile" evidence="4">
    <location>
        <begin position="141"/>
        <end position="229"/>
    </location>
</feature>
<keyword evidence="2" id="KW-0645">Protease</keyword>
<organism evidence="5 6">
    <name type="scientific">Acer yangbiense</name>
    <dbReference type="NCBI Taxonomy" id="1000413"/>
    <lineage>
        <taxon>Eukaryota</taxon>
        <taxon>Viridiplantae</taxon>
        <taxon>Streptophyta</taxon>
        <taxon>Embryophyta</taxon>
        <taxon>Tracheophyta</taxon>
        <taxon>Spermatophyta</taxon>
        <taxon>Magnoliopsida</taxon>
        <taxon>eudicotyledons</taxon>
        <taxon>Gunneridae</taxon>
        <taxon>Pentapetalae</taxon>
        <taxon>rosids</taxon>
        <taxon>malvids</taxon>
        <taxon>Sapindales</taxon>
        <taxon>Sapindaceae</taxon>
        <taxon>Hippocastanoideae</taxon>
        <taxon>Acereae</taxon>
        <taxon>Acer</taxon>
    </lineage>
</organism>
<accession>A0A5C7GNY0</accession>
<dbReference type="AlphaFoldDB" id="A0A5C7GNY0"/>
<dbReference type="EMBL" id="VAHF01000085">
    <property type="protein sequence ID" value="TXG46531.1"/>
    <property type="molecule type" value="Genomic_DNA"/>
</dbReference>
<evidence type="ECO:0000313" key="6">
    <source>
        <dbReference type="Proteomes" id="UP000323000"/>
    </source>
</evidence>
<comment type="similarity">
    <text evidence="1">Belongs to the peptidase C48 family.</text>
</comment>
<proteinExistence type="inferred from homology"/>
<protein>
    <recommendedName>
        <fullName evidence="4">Ubiquitin-like protease family profile domain-containing protein</fullName>
    </recommendedName>
</protein>
<evidence type="ECO:0000313" key="5">
    <source>
        <dbReference type="EMBL" id="TXG46531.1"/>
    </source>
</evidence>
<keyword evidence="3" id="KW-0378">Hydrolase</keyword>
<dbReference type="Pfam" id="PF02902">
    <property type="entry name" value="Peptidase_C48"/>
    <property type="match status" value="1"/>
</dbReference>
<evidence type="ECO:0000256" key="2">
    <source>
        <dbReference type="ARBA" id="ARBA00022670"/>
    </source>
</evidence>
<dbReference type="Proteomes" id="UP000323000">
    <property type="component" value="Unassembled WGS sequence"/>
</dbReference>
<comment type="caution">
    <text evidence="5">The sequence shown here is derived from an EMBL/GenBank/DDBJ whole genome shotgun (WGS) entry which is preliminary data.</text>
</comment>
<dbReference type="GO" id="GO:0006508">
    <property type="term" value="P:proteolysis"/>
    <property type="evidence" value="ECO:0007669"/>
    <property type="project" value="UniProtKB-KW"/>
</dbReference>
<dbReference type="InterPro" id="IPR038765">
    <property type="entry name" value="Papain-like_cys_pep_sf"/>
</dbReference>
<dbReference type="GO" id="GO:0008234">
    <property type="term" value="F:cysteine-type peptidase activity"/>
    <property type="evidence" value="ECO:0007669"/>
    <property type="project" value="InterPro"/>
</dbReference>
<reference evidence="6" key="1">
    <citation type="journal article" date="2019" name="Gigascience">
        <title>De novo genome assembly of the endangered Acer yangbiense, a plant species with extremely small populations endemic to Yunnan Province, China.</title>
        <authorList>
            <person name="Yang J."/>
            <person name="Wariss H.M."/>
            <person name="Tao L."/>
            <person name="Zhang R."/>
            <person name="Yun Q."/>
            <person name="Hollingsworth P."/>
            <person name="Dao Z."/>
            <person name="Luo G."/>
            <person name="Guo H."/>
            <person name="Ma Y."/>
            <person name="Sun W."/>
        </authorList>
    </citation>
    <scope>NUCLEOTIDE SEQUENCE [LARGE SCALE GENOMIC DNA]</scope>
    <source>
        <strain evidence="6">cv. Malutang</strain>
    </source>
</reference>
<dbReference type="SUPFAM" id="SSF54001">
    <property type="entry name" value="Cysteine proteinases"/>
    <property type="match status" value="1"/>
</dbReference>